<dbReference type="GO" id="GO:0008757">
    <property type="term" value="F:S-adenosylmethionine-dependent methyltransferase activity"/>
    <property type="evidence" value="ECO:0007669"/>
    <property type="project" value="InterPro"/>
</dbReference>
<sequence>MDIEYAKYLLRKTRQDYNLIAEDFSRTRAFASEDIKSLGGYALPGDKVLDSGCGSGRFFEVLKGKKVDYFGIDASEKLIEIAKKDYFGTGAKFQIADSLNLPFPANFFGAVYSISVLHHIPSREFRLRYLKEARRVLRQEGILVLRVWDFWKTKEGLKLILKYGLLKLVGKKHFDFGDIFLPWKNSEGKILAERYFHCFTKRELENLAKEAGFKIKKIWRAGKGKFSNIYLIAKSL</sequence>
<dbReference type="Gene3D" id="3.40.50.150">
    <property type="entry name" value="Vaccinia Virus protein VP39"/>
    <property type="match status" value="1"/>
</dbReference>
<evidence type="ECO:0000259" key="3">
    <source>
        <dbReference type="Pfam" id="PF08241"/>
    </source>
</evidence>
<dbReference type="InterPro" id="IPR029063">
    <property type="entry name" value="SAM-dependent_MTases_sf"/>
</dbReference>
<proteinExistence type="predicted"/>
<dbReference type="InterPro" id="IPR013216">
    <property type="entry name" value="Methyltransf_11"/>
</dbReference>
<dbReference type="AlphaFoldDB" id="A0A2H0YM33"/>
<comment type="caution">
    <text evidence="4">The sequence shown here is derived from an EMBL/GenBank/DDBJ whole genome shotgun (WGS) entry which is preliminary data.</text>
</comment>
<reference evidence="5" key="1">
    <citation type="submission" date="2017-09" db="EMBL/GenBank/DDBJ databases">
        <title>Depth-based differentiation of microbial function through sediment-hosted aquifers and enrichment of novel symbionts in the deep terrestrial subsurface.</title>
        <authorList>
            <person name="Probst A.J."/>
            <person name="Ladd B."/>
            <person name="Jarett J.K."/>
            <person name="Geller-Mcgrath D.E."/>
            <person name="Sieber C.M.K."/>
            <person name="Emerson J.B."/>
            <person name="Anantharaman K."/>
            <person name="Thomas B.C."/>
            <person name="Malmstrom R."/>
            <person name="Stieglmeier M."/>
            <person name="Klingl A."/>
            <person name="Woyke T."/>
            <person name="Ryan C.M."/>
            <person name="Banfield J.F."/>
        </authorList>
    </citation>
    <scope>NUCLEOTIDE SEQUENCE [LARGE SCALE GENOMIC DNA]</scope>
</reference>
<dbReference type="GO" id="GO:0006400">
    <property type="term" value="P:tRNA modification"/>
    <property type="evidence" value="ECO:0007669"/>
    <property type="project" value="UniProtKB-ARBA"/>
</dbReference>
<dbReference type="Pfam" id="PF08241">
    <property type="entry name" value="Methyltransf_11"/>
    <property type="match status" value="1"/>
</dbReference>
<dbReference type="GO" id="GO:0008175">
    <property type="term" value="F:tRNA methyltransferase activity"/>
    <property type="evidence" value="ECO:0007669"/>
    <property type="project" value="UniProtKB-ARBA"/>
</dbReference>
<evidence type="ECO:0000256" key="1">
    <source>
        <dbReference type="ARBA" id="ARBA00022603"/>
    </source>
</evidence>
<dbReference type="PANTHER" id="PTHR13069:SF21">
    <property type="entry name" value="ALKYLATED DNA REPAIR PROTEIN ALKB HOMOLOG 8"/>
    <property type="match status" value="1"/>
</dbReference>
<feature type="domain" description="Methyltransferase type 11" evidence="3">
    <location>
        <begin position="49"/>
        <end position="145"/>
    </location>
</feature>
<evidence type="ECO:0000256" key="2">
    <source>
        <dbReference type="ARBA" id="ARBA00022679"/>
    </source>
</evidence>
<keyword evidence="1" id="KW-0489">Methyltransferase</keyword>
<organism evidence="4 5">
    <name type="scientific">Candidatus Nealsonbacteria bacterium CG08_land_8_20_14_0_20_38_20</name>
    <dbReference type="NCBI Taxonomy" id="1974705"/>
    <lineage>
        <taxon>Bacteria</taxon>
        <taxon>Candidatus Nealsoniibacteriota</taxon>
    </lineage>
</organism>
<gene>
    <name evidence="4" type="ORF">COT33_01545</name>
</gene>
<evidence type="ECO:0000313" key="5">
    <source>
        <dbReference type="Proteomes" id="UP000230088"/>
    </source>
</evidence>
<name>A0A2H0YM33_9BACT</name>
<keyword evidence="2" id="KW-0808">Transferase</keyword>
<protein>
    <recommendedName>
        <fullName evidence="3">Methyltransferase type 11 domain-containing protein</fullName>
    </recommendedName>
</protein>
<dbReference type="GO" id="GO:0032259">
    <property type="term" value="P:methylation"/>
    <property type="evidence" value="ECO:0007669"/>
    <property type="project" value="UniProtKB-KW"/>
</dbReference>
<dbReference type="Proteomes" id="UP000230088">
    <property type="component" value="Unassembled WGS sequence"/>
</dbReference>
<dbReference type="SUPFAM" id="SSF53335">
    <property type="entry name" value="S-adenosyl-L-methionine-dependent methyltransferases"/>
    <property type="match status" value="1"/>
</dbReference>
<evidence type="ECO:0000313" key="4">
    <source>
        <dbReference type="EMBL" id="PIS39520.1"/>
    </source>
</evidence>
<dbReference type="CDD" id="cd02440">
    <property type="entry name" value="AdoMet_MTases"/>
    <property type="match status" value="1"/>
</dbReference>
<dbReference type="EMBL" id="PEYD01000029">
    <property type="protein sequence ID" value="PIS39520.1"/>
    <property type="molecule type" value="Genomic_DNA"/>
</dbReference>
<dbReference type="PANTHER" id="PTHR13069">
    <property type="entry name" value="ALKYLATED DNA REPAIR PROTEIN ALKB HOMOLOG 8"/>
    <property type="match status" value="1"/>
</dbReference>
<accession>A0A2H0YM33</accession>
<dbReference type="InterPro" id="IPR051422">
    <property type="entry name" value="AlkB_tRNA_MeTrf/Diox"/>
</dbReference>